<accession>A0A1T5BHG4</accession>
<gene>
    <name evidence="1" type="ORF">SAMN05660866_01654</name>
</gene>
<dbReference type="Proteomes" id="UP000190339">
    <property type="component" value="Unassembled WGS sequence"/>
</dbReference>
<evidence type="ECO:0000313" key="1">
    <source>
        <dbReference type="EMBL" id="SKB46741.1"/>
    </source>
</evidence>
<sequence length="230" mass="25227">MKKGLILLLAVTILQSCGVDLDILEYADADNGINILLLFPENDSNCTDGIIVSDTESELIFEWEYEGDSDFSPYSLQLIDLSNNDTIVYESLETESAIILQRNVSYSWSVTGVLNSKSETWSFYNVGPGDELTAPLPAKAISPVSGASISQTSTTVNLIWKSEDADNDIIGHDLYFGETEDPELFVENITGSRYNDIPVVAGNFYYWKIVTKDSAGNESISPIFTFGVGS</sequence>
<proteinExistence type="predicted"/>
<dbReference type="PROSITE" id="PS51257">
    <property type="entry name" value="PROKAR_LIPOPROTEIN"/>
    <property type="match status" value="1"/>
</dbReference>
<keyword evidence="2" id="KW-1185">Reference proteome</keyword>
<organism evidence="1 2">
    <name type="scientific">Maribacter arcticus</name>
    <dbReference type="NCBI Taxonomy" id="561365"/>
    <lineage>
        <taxon>Bacteria</taxon>
        <taxon>Pseudomonadati</taxon>
        <taxon>Bacteroidota</taxon>
        <taxon>Flavobacteriia</taxon>
        <taxon>Flavobacteriales</taxon>
        <taxon>Flavobacteriaceae</taxon>
        <taxon>Maribacter</taxon>
    </lineage>
</organism>
<name>A0A1T5BHG4_9FLAO</name>
<dbReference type="Gene3D" id="2.60.40.10">
    <property type="entry name" value="Immunoglobulins"/>
    <property type="match status" value="1"/>
</dbReference>
<reference evidence="2" key="1">
    <citation type="submission" date="2017-02" db="EMBL/GenBank/DDBJ databases">
        <authorList>
            <person name="Varghese N."/>
            <person name="Submissions S."/>
        </authorList>
    </citation>
    <scope>NUCLEOTIDE SEQUENCE [LARGE SCALE GENOMIC DNA]</scope>
    <source>
        <strain evidence="2">DSM 23546</strain>
    </source>
</reference>
<dbReference type="OrthoDB" id="789771at2"/>
<evidence type="ECO:0000313" key="2">
    <source>
        <dbReference type="Proteomes" id="UP000190339"/>
    </source>
</evidence>
<protein>
    <recommendedName>
        <fullName evidence="3">Fibronectin type-III domain-containing protein</fullName>
    </recommendedName>
</protein>
<dbReference type="RefSeq" id="WP_079512122.1">
    <property type="nucleotide sequence ID" value="NZ_FUYL01000004.1"/>
</dbReference>
<dbReference type="STRING" id="561365.SAMN05660866_01654"/>
<dbReference type="EMBL" id="FUYL01000004">
    <property type="protein sequence ID" value="SKB46741.1"/>
    <property type="molecule type" value="Genomic_DNA"/>
</dbReference>
<dbReference type="InterPro" id="IPR013783">
    <property type="entry name" value="Ig-like_fold"/>
</dbReference>
<dbReference type="AlphaFoldDB" id="A0A1T5BHG4"/>
<evidence type="ECO:0008006" key="3">
    <source>
        <dbReference type="Google" id="ProtNLM"/>
    </source>
</evidence>